<dbReference type="PANTHER" id="PTHR32039">
    <property type="entry name" value="MAGNESIUM-CHELATASE SUBUNIT CHLI"/>
    <property type="match status" value="1"/>
</dbReference>
<dbReference type="InterPro" id="IPR000523">
    <property type="entry name" value="Mg_chelatse_chII-like_cat_dom"/>
</dbReference>
<evidence type="ECO:0000256" key="1">
    <source>
        <dbReference type="ARBA" id="ARBA00006354"/>
    </source>
</evidence>
<dbReference type="InterPro" id="IPR025158">
    <property type="entry name" value="Mg_chelat-rel_C"/>
</dbReference>
<evidence type="ECO:0000256" key="3">
    <source>
        <dbReference type="ARBA" id="ARBA00022840"/>
    </source>
</evidence>
<keyword evidence="2" id="KW-0547">Nucleotide-binding</keyword>
<dbReference type="InterPro" id="IPR027417">
    <property type="entry name" value="P-loop_NTPase"/>
</dbReference>
<dbReference type="PRINTS" id="PR01657">
    <property type="entry name" value="MCMFAMILY"/>
</dbReference>
<dbReference type="InterPro" id="IPR003593">
    <property type="entry name" value="AAA+_ATPase"/>
</dbReference>
<comment type="similarity">
    <text evidence="1">Belongs to the Mg-chelatase subunits D/I family. ComM subfamily.</text>
</comment>
<evidence type="ECO:0000313" key="5">
    <source>
        <dbReference type="EMBL" id="SPB17437.1"/>
    </source>
</evidence>
<dbReference type="Pfam" id="PF01078">
    <property type="entry name" value="Mg_chelatase"/>
    <property type="match status" value="1"/>
</dbReference>
<dbReference type="OrthoDB" id="9813147at2"/>
<dbReference type="InterPro" id="IPR004482">
    <property type="entry name" value="Mg_chelat-rel"/>
</dbReference>
<dbReference type="SUPFAM" id="SSF52540">
    <property type="entry name" value="P-loop containing nucleoside triphosphate hydrolases"/>
    <property type="match status" value="1"/>
</dbReference>
<dbReference type="NCBIfam" id="TIGR00368">
    <property type="entry name" value="YifB family Mg chelatase-like AAA ATPase"/>
    <property type="match status" value="1"/>
</dbReference>
<evidence type="ECO:0000259" key="4">
    <source>
        <dbReference type="SMART" id="SM00382"/>
    </source>
</evidence>
<keyword evidence="6" id="KW-1185">Reference proteome</keyword>
<name>A0A2U3IB67_9BURK</name>
<keyword evidence="3" id="KW-0067">ATP-binding</keyword>
<dbReference type="Gene3D" id="3.40.50.300">
    <property type="entry name" value="P-loop containing nucleotide triphosphate hydrolases"/>
    <property type="match status" value="1"/>
</dbReference>
<dbReference type="Pfam" id="PF13335">
    <property type="entry name" value="Mg_chelatase_C"/>
    <property type="match status" value="1"/>
</dbReference>
<protein>
    <submittedName>
        <fullName evidence="5">Magnesium chelatase subunit</fullName>
    </submittedName>
</protein>
<dbReference type="RefSeq" id="WP_106856945.1">
    <property type="nucleotide sequence ID" value="NZ_OGTP01000019.1"/>
</dbReference>
<dbReference type="Gene3D" id="3.30.230.10">
    <property type="match status" value="1"/>
</dbReference>
<dbReference type="AlphaFoldDB" id="A0A2U3IB67"/>
<organism evidence="5 6">
    <name type="scientific">Caballeronia novacaledonica</name>
    <dbReference type="NCBI Taxonomy" id="1544861"/>
    <lineage>
        <taxon>Bacteria</taxon>
        <taxon>Pseudomonadati</taxon>
        <taxon>Pseudomonadota</taxon>
        <taxon>Betaproteobacteria</taxon>
        <taxon>Burkholderiales</taxon>
        <taxon>Burkholderiaceae</taxon>
        <taxon>Caballeronia</taxon>
    </lineage>
</organism>
<feature type="domain" description="AAA+ ATPase" evidence="4">
    <location>
        <begin position="222"/>
        <end position="404"/>
    </location>
</feature>
<dbReference type="Pfam" id="PF13541">
    <property type="entry name" value="ChlI"/>
    <property type="match status" value="1"/>
</dbReference>
<evidence type="ECO:0000256" key="2">
    <source>
        <dbReference type="ARBA" id="ARBA00022741"/>
    </source>
</evidence>
<dbReference type="Proteomes" id="UP000238169">
    <property type="component" value="Unassembled WGS sequence"/>
</dbReference>
<gene>
    <name evidence="5" type="ORF">NOV72_04642</name>
</gene>
<dbReference type="InterPro" id="IPR001208">
    <property type="entry name" value="MCM_dom"/>
</dbReference>
<reference evidence="6" key="1">
    <citation type="submission" date="2018-01" db="EMBL/GenBank/DDBJ databases">
        <authorList>
            <person name="Peeters C."/>
        </authorList>
    </citation>
    <scope>NUCLEOTIDE SEQUENCE [LARGE SCALE GENOMIC DNA]</scope>
</reference>
<dbReference type="InterPro" id="IPR020568">
    <property type="entry name" value="Ribosomal_Su5_D2-typ_SF"/>
</dbReference>
<evidence type="ECO:0000313" key="6">
    <source>
        <dbReference type="Proteomes" id="UP000238169"/>
    </source>
</evidence>
<dbReference type="GO" id="GO:0003677">
    <property type="term" value="F:DNA binding"/>
    <property type="evidence" value="ECO:0007669"/>
    <property type="project" value="InterPro"/>
</dbReference>
<dbReference type="InterPro" id="IPR045006">
    <property type="entry name" value="CHLI-like"/>
</dbReference>
<accession>A0A2U3IB67</accession>
<proteinExistence type="inferred from homology"/>
<dbReference type="SUPFAM" id="SSF54211">
    <property type="entry name" value="Ribosomal protein S5 domain 2-like"/>
    <property type="match status" value="1"/>
</dbReference>
<dbReference type="InterPro" id="IPR014721">
    <property type="entry name" value="Ribsml_uS5_D2-typ_fold_subgr"/>
</dbReference>
<dbReference type="GO" id="GO:0005524">
    <property type="term" value="F:ATP binding"/>
    <property type="evidence" value="ECO:0007669"/>
    <property type="project" value="UniProtKB-KW"/>
</dbReference>
<dbReference type="EMBL" id="OGTP01000019">
    <property type="protein sequence ID" value="SPB17437.1"/>
    <property type="molecule type" value="Genomic_DNA"/>
</dbReference>
<dbReference type="SMART" id="SM00382">
    <property type="entry name" value="AAA"/>
    <property type="match status" value="1"/>
</dbReference>
<dbReference type="PANTHER" id="PTHR32039:SF7">
    <property type="entry name" value="COMPETENCE PROTEIN COMM"/>
    <property type="match status" value="1"/>
</dbReference>
<sequence>MSLAVVRSRAPAPGRAPEVVVEVHLANGLPSFSIVGLPDLEVRESRERVRAALQNCGFDFPVRRITVNLAPADLPKESGRFDLPIALGILAASGQIPAESLEHREFAGELSLTGALRPMRGAFAMVCGAARHYTSMRDPDTRIPEIYVPLASAAEAALVPGIEVFGAADLPTLCAHLNNVADARLTPVRAAPLAPIAPPAADLADVIGHPAARRALEVAAAGGHHLLMVGPPGAGKSMLAARLPGLLPPMDDDEALTSAAILSASSIGFTPEQWRRRPFRAPHHSSSAAALVGGRNPPQPGEITLAHLGVLFLDELPEFDRKVLETLREPLEVGQITISRAAQHADFPAACQLVAAMNPCPCGWRGDPGGRCRCSPDVAARYLRKLSGPLMDRIDIQIELPALSPAELSARGVERGESSAAVAQRVAVARDIQMHRQGKINRALDGREADEVCRPDSKGEALLRAAGERFGWSARTYYRVLKVVRTIADLARADMPDVSHVAEAVQYRRLLTVA</sequence>